<comment type="caution">
    <text evidence="2">The sequence shown here is derived from an EMBL/GenBank/DDBJ whole genome shotgun (WGS) entry which is preliminary data.</text>
</comment>
<comment type="similarity">
    <text evidence="1">Belongs to the aegerolysin family.</text>
</comment>
<dbReference type="GO" id="GO:0019836">
    <property type="term" value="P:symbiont-mediated hemolysis of host erythrocyte"/>
    <property type="evidence" value="ECO:0007669"/>
    <property type="project" value="InterPro"/>
</dbReference>
<protein>
    <submittedName>
        <fullName evidence="2">Uncharacterized protein</fullName>
    </submittedName>
</protein>
<proteinExistence type="inferred from homology"/>
<name>A0A9W8K7H2_9AGAR</name>
<dbReference type="PIRSF" id="PIRSF007951">
    <property type="entry name" value="Hemolysin, aegerolysin type"/>
    <property type="match status" value="1"/>
</dbReference>
<evidence type="ECO:0000313" key="2">
    <source>
        <dbReference type="EMBL" id="KAJ3514949.1"/>
    </source>
</evidence>
<evidence type="ECO:0000256" key="1">
    <source>
        <dbReference type="ARBA" id="ARBA00010795"/>
    </source>
</evidence>
<dbReference type="Proteomes" id="UP001148786">
    <property type="component" value="Unassembled WGS sequence"/>
</dbReference>
<organism evidence="2 3">
    <name type="scientific">Agrocybe chaxingu</name>
    <dbReference type="NCBI Taxonomy" id="84603"/>
    <lineage>
        <taxon>Eukaryota</taxon>
        <taxon>Fungi</taxon>
        <taxon>Dikarya</taxon>
        <taxon>Basidiomycota</taxon>
        <taxon>Agaricomycotina</taxon>
        <taxon>Agaricomycetes</taxon>
        <taxon>Agaricomycetidae</taxon>
        <taxon>Agaricales</taxon>
        <taxon>Agaricineae</taxon>
        <taxon>Strophariaceae</taxon>
        <taxon>Agrocybe</taxon>
    </lineage>
</organism>
<keyword evidence="3" id="KW-1185">Reference proteome</keyword>
<reference evidence="2" key="1">
    <citation type="submission" date="2022-07" db="EMBL/GenBank/DDBJ databases">
        <title>Genome Sequence of Agrocybe chaxingu.</title>
        <authorList>
            <person name="Buettner E."/>
        </authorList>
    </citation>
    <scope>NUCLEOTIDE SEQUENCE</scope>
    <source>
        <strain evidence="2">MP-N11</strain>
    </source>
</reference>
<dbReference type="Pfam" id="PF06355">
    <property type="entry name" value="Aegerolysin"/>
    <property type="match status" value="1"/>
</dbReference>
<dbReference type="AlphaFoldDB" id="A0A9W8K7H2"/>
<evidence type="ECO:0000313" key="3">
    <source>
        <dbReference type="Proteomes" id="UP001148786"/>
    </source>
</evidence>
<dbReference type="OrthoDB" id="2727348at2759"/>
<dbReference type="Gene3D" id="2.60.270.50">
    <property type="match status" value="1"/>
</dbReference>
<dbReference type="InterPro" id="IPR009413">
    <property type="entry name" value="Aegerolysin-typ"/>
</dbReference>
<gene>
    <name evidence="2" type="ORF">NLJ89_g2067</name>
</gene>
<accession>A0A9W8K7H2</accession>
<dbReference type="EMBL" id="JANKHO010000120">
    <property type="protein sequence ID" value="KAJ3514949.1"/>
    <property type="molecule type" value="Genomic_DNA"/>
</dbReference>
<sequence>MDSNKDDRAYAQWVIIILKNVGTKPFKIANLNATSGKLHTDGNKDHEVSASDYNGKVVTGDDQVQINACGRENAPEGTTGSFDLVDPGDSDRVIRHFYWDCPWASKLNTWTVSGSNSKWMVEHYGANIDGGALGTITVDVLGKGT</sequence>